<dbReference type="SUPFAM" id="SSF50978">
    <property type="entry name" value="WD40 repeat-like"/>
    <property type="match status" value="1"/>
</dbReference>
<dbReference type="RefSeq" id="XP_024368325.1">
    <property type="nucleotide sequence ID" value="XM_024512557.2"/>
</dbReference>
<feature type="coiled-coil region" evidence="6">
    <location>
        <begin position="4"/>
        <end position="31"/>
    </location>
</feature>
<dbReference type="Gramene" id="Pp3c2_6210V3.4">
    <property type="protein sequence ID" value="Pp3c2_6210V3.4"/>
    <property type="gene ID" value="Pp3c2_6210"/>
</dbReference>
<reference evidence="8" key="3">
    <citation type="submission" date="2020-12" db="UniProtKB">
        <authorList>
            <consortium name="EnsemblPlants"/>
        </authorList>
    </citation>
    <scope>IDENTIFICATION</scope>
</reference>
<evidence type="ECO:0000256" key="3">
    <source>
        <dbReference type="ARBA" id="ARBA00022737"/>
    </source>
</evidence>
<dbReference type="PANTHER" id="PTHR19850">
    <property type="entry name" value="GUANINE NUCLEOTIDE-BINDING PROTEIN BETA G PROTEIN BETA"/>
    <property type="match status" value="1"/>
</dbReference>
<dbReference type="PIRSF" id="PIRSF002394">
    <property type="entry name" value="GN-bd_beta"/>
    <property type="match status" value="1"/>
</dbReference>
<keyword evidence="6" id="KW-0175">Coiled coil</keyword>
<comment type="similarity">
    <text evidence="1">Belongs to the WD repeat G protein beta family.</text>
</comment>
<dbReference type="EMBL" id="ABEU02000002">
    <property type="protein sequence ID" value="PNR59512.1"/>
    <property type="molecule type" value="Genomic_DNA"/>
</dbReference>
<dbReference type="InterPro" id="IPR019775">
    <property type="entry name" value="WD40_repeat_CS"/>
</dbReference>
<dbReference type="InterPro" id="IPR016346">
    <property type="entry name" value="G-protein_beta_1-5"/>
</dbReference>
<dbReference type="KEGG" id="ppp:112278789"/>
<dbReference type="Gene3D" id="2.130.10.10">
    <property type="entry name" value="YVTN repeat-like/Quinoprotein amine dehydrogenase"/>
    <property type="match status" value="1"/>
</dbReference>
<reference evidence="7 9" key="1">
    <citation type="journal article" date="2008" name="Science">
        <title>The Physcomitrella genome reveals evolutionary insights into the conquest of land by plants.</title>
        <authorList>
            <person name="Rensing S."/>
            <person name="Lang D."/>
            <person name="Zimmer A."/>
            <person name="Terry A."/>
            <person name="Salamov A."/>
            <person name="Shapiro H."/>
            <person name="Nishiyama T."/>
            <person name="Perroud P.-F."/>
            <person name="Lindquist E."/>
            <person name="Kamisugi Y."/>
            <person name="Tanahashi T."/>
            <person name="Sakakibara K."/>
            <person name="Fujita T."/>
            <person name="Oishi K."/>
            <person name="Shin-I T."/>
            <person name="Kuroki Y."/>
            <person name="Toyoda A."/>
            <person name="Suzuki Y."/>
            <person name="Hashimoto A."/>
            <person name="Yamaguchi K."/>
            <person name="Sugano A."/>
            <person name="Kohara Y."/>
            <person name="Fujiyama A."/>
            <person name="Anterola A."/>
            <person name="Aoki S."/>
            <person name="Ashton N."/>
            <person name="Barbazuk W.B."/>
            <person name="Barker E."/>
            <person name="Bennetzen J."/>
            <person name="Bezanilla M."/>
            <person name="Blankenship R."/>
            <person name="Cho S.H."/>
            <person name="Dutcher S."/>
            <person name="Estelle M."/>
            <person name="Fawcett J.A."/>
            <person name="Gundlach H."/>
            <person name="Hanada K."/>
            <person name="Heyl A."/>
            <person name="Hicks K.A."/>
            <person name="Hugh J."/>
            <person name="Lohr M."/>
            <person name="Mayer K."/>
            <person name="Melkozernov A."/>
            <person name="Murata T."/>
            <person name="Nelson D."/>
            <person name="Pils B."/>
            <person name="Prigge M."/>
            <person name="Reiss B."/>
            <person name="Renner T."/>
            <person name="Rombauts S."/>
            <person name="Rushton P."/>
            <person name="Sanderfoot A."/>
            <person name="Schween G."/>
            <person name="Shiu S.-H."/>
            <person name="Stueber K."/>
            <person name="Theodoulou F.L."/>
            <person name="Tu H."/>
            <person name="Van de Peer Y."/>
            <person name="Verrier P.J."/>
            <person name="Waters E."/>
            <person name="Wood A."/>
            <person name="Yang L."/>
            <person name="Cove D."/>
            <person name="Cuming A."/>
            <person name="Hasebe M."/>
            <person name="Lucas S."/>
            <person name="Mishler D.B."/>
            <person name="Reski R."/>
            <person name="Grigoriev I."/>
            <person name="Quatrano R.S."/>
            <person name="Boore J.L."/>
        </authorList>
    </citation>
    <scope>NUCLEOTIDE SEQUENCE [LARGE SCALE GENOMIC DNA]</scope>
    <source>
        <strain evidence="8 9">cv. Gransden 2004</strain>
    </source>
</reference>
<accession>A0A2K1L0G1</accession>
<dbReference type="EnsemblPlants" id="Pp3c2_6210V3.1">
    <property type="protein sequence ID" value="Pp3c2_6210V3.1"/>
    <property type="gene ID" value="Pp3c2_6210"/>
</dbReference>
<dbReference type="AlphaFoldDB" id="A0A2K1L0G1"/>
<dbReference type="InterPro" id="IPR001680">
    <property type="entry name" value="WD40_rpt"/>
</dbReference>
<dbReference type="Gramene" id="Pp3c2_6210V3.1">
    <property type="protein sequence ID" value="Pp3c2_6210V3.1"/>
    <property type="gene ID" value="Pp3c2_6210"/>
</dbReference>
<evidence type="ECO:0000256" key="6">
    <source>
        <dbReference type="SAM" id="Coils"/>
    </source>
</evidence>
<evidence type="ECO:0000256" key="4">
    <source>
        <dbReference type="ARBA" id="ARBA00023224"/>
    </source>
</evidence>
<dbReference type="Pfam" id="PF25391">
    <property type="entry name" value="WD40_Gbeta"/>
    <property type="match status" value="1"/>
</dbReference>
<feature type="repeat" description="WD" evidence="5">
    <location>
        <begin position="202"/>
        <end position="244"/>
    </location>
</feature>
<dbReference type="Proteomes" id="UP000006727">
    <property type="component" value="Chromosome 2"/>
</dbReference>
<evidence type="ECO:0000313" key="7">
    <source>
        <dbReference type="EMBL" id="PNR59512.1"/>
    </source>
</evidence>
<keyword evidence="2 5" id="KW-0853">WD repeat</keyword>
<dbReference type="GO" id="GO:0005737">
    <property type="term" value="C:cytoplasm"/>
    <property type="evidence" value="ECO:0000318"/>
    <property type="project" value="GO_Central"/>
</dbReference>
<dbReference type="GO" id="GO:0007186">
    <property type="term" value="P:G protein-coupled receptor signaling pathway"/>
    <property type="evidence" value="ECO:0000318"/>
    <property type="project" value="GO_Central"/>
</dbReference>
<evidence type="ECO:0000256" key="1">
    <source>
        <dbReference type="ARBA" id="ARBA00009768"/>
    </source>
</evidence>
<dbReference type="STRING" id="3218.A0A2K1L0G1"/>
<dbReference type="PROSITE" id="PS50082">
    <property type="entry name" value="WD_REPEATS_2"/>
    <property type="match status" value="5"/>
</dbReference>
<dbReference type="InterPro" id="IPR015943">
    <property type="entry name" value="WD40/YVTN_repeat-like_dom_sf"/>
</dbReference>
<feature type="repeat" description="WD" evidence="5">
    <location>
        <begin position="246"/>
        <end position="287"/>
    </location>
</feature>
<keyword evidence="9" id="KW-1185">Reference proteome</keyword>
<sequence>MSVADSVRERYEVSKAEVQSLREQLHEKRASLLDTDVATTAQSQGCKPVDINNLYFKCVRTLQGHTGKIYSLDWAYRETSRIVSASQDGRLIVWNAISSQKTYSLKLACAWVKAAAISPGGNTVACGGLDNVCSIFNLSSVPDKEGNLPVSGTLAGHTGYLSSCKYMPTQEKHIVTSSGDHTCRFWDVETQCCIAVFGGDILTGHTGDVMSVSVSSSSPHVFISGSCDKSAKLWDVRTPARAQRTFYGHEGDVNTVNFLSEGRHFGTGSDDGSCRLFDIGTGHELQQYWDKQALARGPVNVTSVAFSRSGRLLFAGYSNGNCYVWDTLLAKVVANLGGGRDDGHTNRVSCLGLAADGDALCTGSYDATLKVWSCAGKKS</sequence>
<dbReference type="PaxDb" id="3218-PP1S7_401V6.2"/>
<keyword evidence="3" id="KW-0677">Repeat</keyword>
<evidence type="ECO:0000313" key="9">
    <source>
        <dbReference type="Proteomes" id="UP000006727"/>
    </source>
</evidence>
<dbReference type="InterPro" id="IPR001632">
    <property type="entry name" value="WD40_G-protein_beta-like"/>
</dbReference>
<protein>
    <submittedName>
        <fullName evidence="7 8">Uncharacterized protein</fullName>
    </submittedName>
</protein>
<feature type="repeat" description="WD" evidence="5">
    <location>
        <begin position="154"/>
        <end position="196"/>
    </location>
</feature>
<dbReference type="SMART" id="SM00320">
    <property type="entry name" value="WD40"/>
    <property type="match status" value="7"/>
</dbReference>
<dbReference type="InterPro" id="IPR036322">
    <property type="entry name" value="WD40_repeat_dom_sf"/>
</dbReference>
<evidence type="ECO:0000313" key="8">
    <source>
        <dbReference type="EnsemblPlants" id="Pp3c2_6210V3.1"/>
    </source>
</evidence>
<dbReference type="PROSITE" id="PS50294">
    <property type="entry name" value="WD_REPEATS_REGION"/>
    <property type="match status" value="5"/>
</dbReference>
<dbReference type="GO" id="GO:0030159">
    <property type="term" value="F:signaling receptor complex adaptor activity"/>
    <property type="evidence" value="ECO:0000318"/>
    <property type="project" value="GO_Central"/>
</dbReference>
<feature type="repeat" description="WD" evidence="5">
    <location>
        <begin position="62"/>
        <end position="104"/>
    </location>
</feature>
<dbReference type="OrthoDB" id="10255630at2759"/>
<dbReference type="PRINTS" id="PR00320">
    <property type="entry name" value="GPROTEINBRPT"/>
</dbReference>
<dbReference type="GO" id="GO:0005834">
    <property type="term" value="C:heterotrimeric G-protein complex"/>
    <property type="evidence" value="ECO:0000318"/>
    <property type="project" value="GO_Central"/>
</dbReference>
<dbReference type="InterPro" id="IPR020472">
    <property type="entry name" value="WD40_PAC1"/>
</dbReference>
<proteinExistence type="inferred from homology"/>
<dbReference type="PROSITE" id="PS00678">
    <property type="entry name" value="WD_REPEATS_1"/>
    <property type="match status" value="1"/>
</dbReference>
<dbReference type="PRINTS" id="PR00319">
    <property type="entry name" value="GPROTEINB"/>
</dbReference>
<dbReference type="EnsemblPlants" id="Pp3c2_6210V3.4">
    <property type="protein sequence ID" value="Pp3c2_6210V3.4"/>
    <property type="gene ID" value="Pp3c2_6210"/>
</dbReference>
<dbReference type="FunCoup" id="A0A2K1L0G1">
    <property type="interactions" value="2432"/>
</dbReference>
<organism evidence="7">
    <name type="scientific">Physcomitrium patens</name>
    <name type="common">Spreading-leaved earth moss</name>
    <name type="synonym">Physcomitrella patens</name>
    <dbReference type="NCBI Taxonomy" id="3218"/>
    <lineage>
        <taxon>Eukaryota</taxon>
        <taxon>Viridiplantae</taxon>
        <taxon>Streptophyta</taxon>
        <taxon>Embryophyta</taxon>
        <taxon>Bryophyta</taxon>
        <taxon>Bryophytina</taxon>
        <taxon>Bryopsida</taxon>
        <taxon>Funariidae</taxon>
        <taxon>Funariales</taxon>
        <taxon>Funariaceae</taxon>
        <taxon>Physcomitrium</taxon>
    </lineage>
</organism>
<name>A0A2K1L0G1_PHYPA</name>
<dbReference type="FunFam" id="2.130.10.10:FF:000580">
    <property type="entry name" value="Guanine nucleotide-binding protein subunit beta"/>
    <property type="match status" value="1"/>
</dbReference>
<dbReference type="GeneID" id="112278789"/>
<keyword evidence="4" id="KW-0807">Transducer</keyword>
<reference evidence="7 9" key="2">
    <citation type="journal article" date="2018" name="Plant J.">
        <title>The Physcomitrella patens chromosome-scale assembly reveals moss genome structure and evolution.</title>
        <authorList>
            <person name="Lang D."/>
            <person name="Ullrich K.K."/>
            <person name="Murat F."/>
            <person name="Fuchs J."/>
            <person name="Jenkins J."/>
            <person name="Haas F.B."/>
            <person name="Piednoel M."/>
            <person name="Gundlach H."/>
            <person name="Van Bel M."/>
            <person name="Meyberg R."/>
            <person name="Vives C."/>
            <person name="Morata J."/>
            <person name="Symeonidi A."/>
            <person name="Hiss M."/>
            <person name="Muchero W."/>
            <person name="Kamisugi Y."/>
            <person name="Saleh O."/>
            <person name="Blanc G."/>
            <person name="Decker E.L."/>
            <person name="van Gessel N."/>
            <person name="Grimwood J."/>
            <person name="Hayes R.D."/>
            <person name="Graham S.W."/>
            <person name="Gunter L.E."/>
            <person name="McDaniel S.F."/>
            <person name="Hoernstein S.N.W."/>
            <person name="Larsson A."/>
            <person name="Li F.W."/>
            <person name="Perroud P.F."/>
            <person name="Phillips J."/>
            <person name="Ranjan P."/>
            <person name="Rokshar D.S."/>
            <person name="Rothfels C.J."/>
            <person name="Schneider L."/>
            <person name="Shu S."/>
            <person name="Stevenson D.W."/>
            <person name="Thummler F."/>
            <person name="Tillich M."/>
            <person name="Villarreal Aguilar J.C."/>
            <person name="Widiez T."/>
            <person name="Wong G.K."/>
            <person name="Wymore A."/>
            <person name="Zhang Y."/>
            <person name="Zimmer A.D."/>
            <person name="Quatrano R.S."/>
            <person name="Mayer K.F.X."/>
            <person name="Goodstein D."/>
            <person name="Casacuberta J.M."/>
            <person name="Vandepoele K."/>
            <person name="Reski R."/>
            <person name="Cuming A.C."/>
            <person name="Tuskan G.A."/>
            <person name="Maumus F."/>
            <person name="Salse J."/>
            <person name="Schmutz J."/>
            <person name="Rensing S.A."/>
        </authorList>
    </citation>
    <scope>NUCLEOTIDE SEQUENCE [LARGE SCALE GENOMIC DNA]</scope>
    <source>
        <strain evidence="8 9">cv. Gransden 2004</strain>
    </source>
</reference>
<gene>
    <name evidence="8" type="primary">LOC112278789</name>
    <name evidence="7" type="ORF">PHYPA_002303</name>
</gene>
<dbReference type="CDD" id="cd00200">
    <property type="entry name" value="WD40"/>
    <property type="match status" value="1"/>
</dbReference>
<evidence type="ECO:0000256" key="2">
    <source>
        <dbReference type="ARBA" id="ARBA00022574"/>
    </source>
</evidence>
<feature type="repeat" description="WD" evidence="5">
    <location>
        <begin position="341"/>
        <end position="379"/>
    </location>
</feature>
<evidence type="ECO:0000256" key="5">
    <source>
        <dbReference type="PROSITE-ProRule" id="PRU00221"/>
    </source>
</evidence>